<keyword evidence="3" id="KW-0067">ATP-binding</keyword>
<keyword evidence="3" id="KW-0347">Helicase</keyword>
<evidence type="ECO:0000313" key="4">
    <source>
        <dbReference type="Proteomes" id="UP000613580"/>
    </source>
</evidence>
<dbReference type="InterPro" id="IPR046700">
    <property type="entry name" value="DUF6570"/>
</dbReference>
<evidence type="ECO:0000259" key="2">
    <source>
        <dbReference type="Pfam" id="PF20209"/>
    </source>
</evidence>
<reference evidence="3" key="1">
    <citation type="submission" date="2020-05" db="EMBL/GenBank/DDBJ databases">
        <title>Mycena genomes resolve the evolution of fungal bioluminescence.</title>
        <authorList>
            <person name="Tsai I.J."/>
        </authorList>
    </citation>
    <scope>NUCLEOTIDE SEQUENCE</scope>
    <source>
        <strain evidence="3">110903Hualien_Pintung</strain>
    </source>
</reference>
<comment type="caution">
    <text evidence="3">The sequence shown here is derived from an EMBL/GenBank/DDBJ whole genome shotgun (WGS) entry which is preliminary data.</text>
</comment>
<keyword evidence="3" id="KW-0378">Hydrolase</keyword>
<protein>
    <submittedName>
        <fullName evidence="3">ATP-dependent DNA helicase</fullName>
    </submittedName>
</protein>
<feature type="compositionally biased region" description="Pro residues" evidence="1">
    <location>
        <begin position="117"/>
        <end position="129"/>
    </location>
</feature>
<organism evidence="3 4">
    <name type="scientific">Mycena chlorophos</name>
    <name type="common">Agaric fungus</name>
    <name type="synonym">Agaricus chlorophos</name>
    <dbReference type="NCBI Taxonomy" id="658473"/>
    <lineage>
        <taxon>Eukaryota</taxon>
        <taxon>Fungi</taxon>
        <taxon>Dikarya</taxon>
        <taxon>Basidiomycota</taxon>
        <taxon>Agaricomycotina</taxon>
        <taxon>Agaricomycetes</taxon>
        <taxon>Agaricomycetidae</taxon>
        <taxon>Agaricales</taxon>
        <taxon>Marasmiineae</taxon>
        <taxon>Mycenaceae</taxon>
        <taxon>Mycena</taxon>
    </lineage>
</organism>
<dbReference type="EMBL" id="JACAZE010000002">
    <property type="protein sequence ID" value="KAF7320708.1"/>
    <property type="molecule type" value="Genomic_DNA"/>
</dbReference>
<feature type="region of interest" description="Disordered" evidence="1">
    <location>
        <begin position="415"/>
        <end position="441"/>
    </location>
</feature>
<proteinExistence type="predicted"/>
<feature type="domain" description="DUF6570" evidence="2">
    <location>
        <begin position="255"/>
        <end position="385"/>
    </location>
</feature>
<name>A0A8H6TMX1_MYCCL</name>
<dbReference type="Pfam" id="PF20209">
    <property type="entry name" value="DUF6570"/>
    <property type="match status" value="1"/>
</dbReference>
<keyword evidence="4" id="KW-1185">Reference proteome</keyword>
<gene>
    <name evidence="3" type="ORF">HMN09_00156300</name>
</gene>
<dbReference type="AlphaFoldDB" id="A0A8H6TMX1"/>
<dbReference type="GO" id="GO:0004386">
    <property type="term" value="F:helicase activity"/>
    <property type="evidence" value="ECO:0007669"/>
    <property type="project" value="UniProtKB-KW"/>
</dbReference>
<sequence>MSTSSAVNLTACDAHSGYHVVPDDYKITEVLSLLAVAMPRTTTPLEDEDVDPPADFADTLRTFTVNQILGLLFPISPAPRSSTRTRPLLITYCNSLSREQKLALFASAQVQTGTKRPPAPPPSPPLAPHRPPKRRRLPTLSEAVHSGNLEDLINGPFLRTASSETVQACISRFIDRTGNAALAKGTCMACARRLFLAELQQCAPDDIPNIHLLIPTHPHPAHFLYNSALLHKPAVTAPRTYICCECRARLLKFERPPLSLANNMWVGEIPFVLEILTLPERLLIGIAGGKGWDRETINSGLRGNVSTYRLNTKEISEMITGNLMPRPLGLLTAVIAVTFVGAKNVPLLLLPDIFEVRRQRVADALLWLKANNPLYADVEISADRLSSLPEGGVPPEIALAARYNPDASVIEREHAGYVPMDEDPGGDGDQEPDEAEERQPPVQHLDMHAQLNSDPEEPALEVYEPAVIPLQAHGSVDLNGEALTDGELFMHAVDNLHPGQKKRDYAVRKGSGLINEYPRVKDGQRFVGEPGDANHILGAFPCLFPYGLGGFEVDRDINVTYEAHAKWALCYDDGRFRRDIYCIFLLFNVISRRRVARSASMQINRASFVANQTAFLRLTPADFRQASEEEAKKIPITNPVISALRRQITAVRARVMGTDESRIAIRAQDITFYITLYIAKRQIQAANASALLAKSLEIKQRLDARDAARQQSIKDANKRLLQQCTNTLSRQQEFSAPEVDTPCRIETTPNGTFVLRDQLKEYQDRGLPLSDMNLFDYFTLTYDGLDLPEPTDHQSAAGRTPSERVPYLPDSGRAGCRVLRNHGQEINLHFIGRWFPRADGPHREYYCAQMLLLLKAWRTLPDLHGPHPTFSSAFDAFMLDADTSILRTIENIQYFYECSDRAADRRAAESLPTGVPPNADVEMTDAGEAEVVLGLTEDDITLARANRYAARELLFGQNAILIAQTNGIFSSNYVTAPPQPSARRATATEMSLYRDWGVQVAAFTRSADFATQNALHLGHDLVVANVQILQV</sequence>
<evidence type="ECO:0000256" key="1">
    <source>
        <dbReference type="SAM" id="MobiDB-lite"/>
    </source>
</evidence>
<accession>A0A8H6TMX1</accession>
<keyword evidence="3" id="KW-0547">Nucleotide-binding</keyword>
<feature type="compositionally biased region" description="Acidic residues" evidence="1">
    <location>
        <begin position="420"/>
        <end position="436"/>
    </location>
</feature>
<evidence type="ECO:0000313" key="3">
    <source>
        <dbReference type="EMBL" id="KAF7320708.1"/>
    </source>
</evidence>
<dbReference type="Proteomes" id="UP000613580">
    <property type="component" value="Unassembled WGS sequence"/>
</dbReference>
<dbReference type="OrthoDB" id="3257061at2759"/>
<feature type="region of interest" description="Disordered" evidence="1">
    <location>
        <begin position="110"/>
        <end position="134"/>
    </location>
</feature>